<feature type="region of interest" description="Disordered" evidence="1">
    <location>
        <begin position="235"/>
        <end position="374"/>
    </location>
</feature>
<dbReference type="Proteomes" id="UP000242877">
    <property type="component" value="Unassembled WGS sequence"/>
</dbReference>
<reference evidence="3 4" key="1">
    <citation type="journal article" date="2016" name="Genome Biol. Evol.">
        <title>Divergent and convergent evolution of fungal pathogenicity.</title>
        <authorList>
            <person name="Shang Y."/>
            <person name="Xiao G."/>
            <person name="Zheng P."/>
            <person name="Cen K."/>
            <person name="Zhan S."/>
            <person name="Wang C."/>
        </authorList>
    </citation>
    <scope>NUCLEOTIDE SEQUENCE [LARGE SCALE GENOMIC DNA]</scope>
    <source>
        <strain evidence="3 4">ARSEF 7405</strain>
    </source>
</reference>
<feature type="compositionally biased region" description="Low complexity" evidence="1">
    <location>
        <begin position="277"/>
        <end position="293"/>
    </location>
</feature>
<feature type="compositionally biased region" description="Low complexity" evidence="1">
    <location>
        <begin position="362"/>
        <end position="374"/>
    </location>
</feature>
<dbReference type="AlphaFoldDB" id="A0A167WMB9"/>
<proteinExistence type="predicted"/>
<gene>
    <name evidence="3" type="ORF">AAP_04524</name>
</gene>
<feature type="region of interest" description="Disordered" evidence="1">
    <location>
        <begin position="100"/>
        <end position="186"/>
    </location>
</feature>
<feature type="region of interest" description="Disordered" evidence="1">
    <location>
        <begin position="397"/>
        <end position="425"/>
    </location>
</feature>
<evidence type="ECO:0000256" key="1">
    <source>
        <dbReference type="SAM" id="MobiDB-lite"/>
    </source>
</evidence>
<feature type="transmembrane region" description="Helical" evidence="2">
    <location>
        <begin position="6"/>
        <end position="24"/>
    </location>
</feature>
<dbReference type="EMBL" id="AZGZ01000022">
    <property type="protein sequence ID" value="KZZ89039.1"/>
    <property type="molecule type" value="Genomic_DNA"/>
</dbReference>
<dbReference type="VEuPathDB" id="FungiDB:AAP_04524"/>
<feature type="transmembrane region" description="Helical" evidence="2">
    <location>
        <begin position="193"/>
        <end position="215"/>
    </location>
</feature>
<feature type="compositionally biased region" description="Basic and acidic residues" evidence="1">
    <location>
        <begin position="133"/>
        <end position="155"/>
    </location>
</feature>
<evidence type="ECO:0000313" key="4">
    <source>
        <dbReference type="Proteomes" id="UP000242877"/>
    </source>
</evidence>
<keyword evidence="2" id="KW-0812">Transmembrane</keyword>
<feature type="compositionally biased region" description="Low complexity" evidence="1">
    <location>
        <begin position="157"/>
        <end position="173"/>
    </location>
</feature>
<keyword evidence="2" id="KW-0472">Membrane</keyword>
<keyword evidence="2" id="KW-1133">Transmembrane helix</keyword>
<keyword evidence="4" id="KW-1185">Reference proteome</keyword>
<feature type="compositionally biased region" description="Polar residues" evidence="1">
    <location>
        <begin position="324"/>
        <end position="336"/>
    </location>
</feature>
<dbReference type="OrthoDB" id="3926760at2759"/>
<sequence>MPPPAILGLIIGTSIAVAAAIAAYESPQVRELIRKGRQKLAEWLHALGDEVSPEEKRKILELHDISMTEEKGEEAERRRQRAREEIMQRATILERRRNNRFMTSDGKRGEEEANDSVSCPRPVPRPATSFDGLVDRNGKLISRGDYKENNNDATRETTVGSSTGLSTGVDLSGAAEQVQRQETTEKKSAMSKAAAIAAAATAGAFAVAGAAIAAANVDHTITDPFSDLNIIDESHPAMQPTPASEAIPEDERVQEVHDDEHDEKEEHEPTGFITPKTAATLTSTPSASAPATPRNREHIPIPENLEIPPYEPLSVDALREHEQQGVTQSEQTSSSYHCLATDDNDNNGNNDQVEHVQTGDIVSTSPRSPSVVSRAGTDVLSMTDTSADMLSDLESMRGGQFTPEWSEVGSVVSDAEGMGEDYQRH</sequence>
<comment type="caution">
    <text evidence="3">The sequence shown here is derived from an EMBL/GenBank/DDBJ whole genome shotgun (WGS) entry which is preliminary data.</text>
</comment>
<evidence type="ECO:0000313" key="3">
    <source>
        <dbReference type="EMBL" id="KZZ89039.1"/>
    </source>
</evidence>
<feature type="compositionally biased region" description="Basic and acidic residues" evidence="1">
    <location>
        <begin position="249"/>
        <end position="269"/>
    </location>
</feature>
<name>A0A167WMB9_9EURO</name>
<protein>
    <submittedName>
        <fullName evidence="3">Uncharacterized protein</fullName>
    </submittedName>
</protein>
<evidence type="ECO:0000256" key="2">
    <source>
        <dbReference type="SAM" id="Phobius"/>
    </source>
</evidence>
<organism evidence="3 4">
    <name type="scientific">Ascosphaera apis ARSEF 7405</name>
    <dbReference type="NCBI Taxonomy" id="392613"/>
    <lineage>
        <taxon>Eukaryota</taxon>
        <taxon>Fungi</taxon>
        <taxon>Dikarya</taxon>
        <taxon>Ascomycota</taxon>
        <taxon>Pezizomycotina</taxon>
        <taxon>Eurotiomycetes</taxon>
        <taxon>Eurotiomycetidae</taxon>
        <taxon>Onygenales</taxon>
        <taxon>Ascosphaeraceae</taxon>
        <taxon>Ascosphaera</taxon>
    </lineage>
</organism>
<accession>A0A167WMB9</accession>